<dbReference type="AlphaFoldDB" id="A0AAV7H6R8"/>
<dbReference type="InterPro" id="IPR040256">
    <property type="entry name" value="At4g02000-like"/>
</dbReference>
<accession>A0AAV7H6R8</accession>
<dbReference type="PANTHER" id="PTHR31286:SF180">
    <property type="entry name" value="OS10G0362600 PROTEIN"/>
    <property type="match status" value="1"/>
</dbReference>
<evidence type="ECO:0000313" key="1">
    <source>
        <dbReference type="EMBL" id="KAH0464591.1"/>
    </source>
</evidence>
<evidence type="ECO:0000313" key="2">
    <source>
        <dbReference type="Proteomes" id="UP000775213"/>
    </source>
</evidence>
<dbReference type="EMBL" id="JAGFBR010000007">
    <property type="protein sequence ID" value="KAH0464591.1"/>
    <property type="molecule type" value="Genomic_DNA"/>
</dbReference>
<reference evidence="1 2" key="1">
    <citation type="journal article" date="2021" name="Hortic Res">
        <title>Chromosome-scale assembly of the Dendrobium chrysotoxum genome enhances the understanding of orchid evolution.</title>
        <authorList>
            <person name="Zhang Y."/>
            <person name="Zhang G.Q."/>
            <person name="Zhang D."/>
            <person name="Liu X.D."/>
            <person name="Xu X.Y."/>
            <person name="Sun W.H."/>
            <person name="Yu X."/>
            <person name="Zhu X."/>
            <person name="Wang Z.W."/>
            <person name="Zhao X."/>
            <person name="Zhong W.Y."/>
            <person name="Chen H."/>
            <person name="Yin W.L."/>
            <person name="Huang T."/>
            <person name="Niu S.C."/>
            <person name="Liu Z.J."/>
        </authorList>
    </citation>
    <scope>NUCLEOTIDE SEQUENCE [LARGE SCALE GENOMIC DNA]</scope>
    <source>
        <strain evidence="1">Lindl</strain>
    </source>
</reference>
<proteinExistence type="predicted"/>
<gene>
    <name evidence="1" type="ORF">IEQ34_007377</name>
</gene>
<keyword evidence="2" id="KW-1185">Reference proteome</keyword>
<comment type="caution">
    <text evidence="1">The sequence shown here is derived from an EMBL/GenBank/DDBJ whole genome shotgun (WGS) entry which is preliminary data.</text>
</comment>
<protein>
    <submittedName>
        <fullName evidence="1">Uncharacterized protein</fullName>
    </submittedName>
</protein>
<organism evidence="1 2">
    <name type="scientific">Dendrobium chrysotoxum</name>
    <name type="common">Orchid</name>
    <dbReference type="NCBI Taxonomy" id="161865"/>
    <lineage>
        <taxon>Eukaryota</taxon>
        <taxon>Viridiplantae</taxon>
        <taxon>Streptophyta</taxon>
        <taxon>Embryophyta</taxon>
        <taxon>Tracheophyta</taxon>
        <taxon>Spermatophyta</taxon>
        <taxon>Magnoliopsida</taxon>
        <taxon>Liliopsida</taxon>
        <taxon>Asparagales</taxon>
        <taxon>Orchidaceae</taxon>
        <taxon>Epidendroideae</taxon>
        <taxon>Malaxideae</taxon>
        <taxon>Dendrobiinae</taxon>
        <taxon>Dendrobium</taxon>
    </lineage>
</organism>
<sequence length="168" mass="18239">MKPKLALRCDNATSNGSLPSVARVLVELDILKQYLDCVTIGLEKIGYIQKVIMDDFLSFCDHCKSLGHFRKECASLHPHLAKEPINSLKPISAVDVKTAPTPLVAPNPVGENVMDVIRVGSPLIQSSFIVPENVDKATISFPMGEIVIDDGNTRVGNSAIVHDNVHTL</sequence>
<dbReference type="Proteomes" id="UP000775213">
    <property type="component" value="Unassembled WGS sequence"/>
</dbReference>
<dbReference type="PANTHER" id="PTHR31286">
    <property type="entry name" value="GLYCINE-RICH CELL WALL STRUCTURAL PROTEIN 1.8-LIKE"/>
    <property type="match status" value="1"/>
</dbReference>
<name>A0AAV7H6R8_DENCH</name>